<accession>A0A2I0U6J3</accession>
<feature type="compositionally biased region" description="Basic residues" evidence="1">
    <location>
        <begin position="76"/>
        <end position="129"/>
    </location>
</feature>
<dbReference type="AlphaFoldDB" id="A0A2I0U6J3"/>
<keyword evidence="3" id="KW-1185">Reference proteome</keyword>
<evidence type="ECO:0000256" key="1">
    <source>
        <dbReference type="SAM" id="MobiDB-lite"/>
    </source>
</evidence>
<gene>
    <name evidence="2" type="ORF">llap_8008</name>
</gene>
<sequence length="150" mass="18237">MPNWSLLQKTAMPWTGWYTVHRPLHSCSVDATVFQAVYDSQVVRHLGVTSEITSMICMLNYCFLWFSRDNLPSQEKKKKKKKRDEKKTKRKEKKRKEKKRKEKKRKEKKRKERKEKKEKKRKEKKRKEKRNVNSSKINFIVENVSILNKP</sequence>
<feature type="region of interest" description="Disordered" evidence="1">
    <location>
        <begin position="73"/>
        <end position="150"/>
    </location>
</feature>
<dbReference type="EMBL" id="KZ506088">
    <property type="protein sequence ID" value="PKU41676.1"/>
    <property type="molecule type" value="Genomic_DNA"/>
</dbReference>
<reference evidence="3" key="2">
    <citation type="submission" date="2017-12" db="EMBL/GenBank/DDBJ databases">
        <title>Genome sequence of the Bar-tailed Godwit (Limosa lapponica baueri).</title>
        <authorList>
            <person name="Lima N.C.B."/>
            <person name="Parody-Merino A.M."/>
            <person name="Battley P.F."/>
            <person name="Fidler A.E."/>
            <person name="Prosdocimi F."/>
        </authorList>
    </citation>
    <scope>NUCLEOTIDE SEQUENCE [LARGE SCALE GENOMIC DNA]</scope>
</reference>
<evidence type="ECO:0000313" key="2">
    <source>
        <dbReference type="EMBL" id="PKU41676.1"/>
    </source>
</evidence>
<dbReference type="Proteomes" id="UP000233556">
    <property type="component" value="Unassembled WGS sequence"/>
</dbReference>
<organism evidence="2 3">
    <name type="scientific">Limosa lapponica baueri</name>
    <dbReference type="NCBI Taxonomy" id="1758121"/>
    <lineage>
        <taxon>Eukaryota</taxon>
        <taxon>Metazoa</taxon>
        <taxon>Chordata</taxon>
        <taxon>Craniata</taxon>
        <taxon>Vertebrata</taxon>
        <taxon>Euteleostomi</taxon>
        <taxon>Archelosauria</taxon>
        <taxon>Archosauria</taxon>
        <taxon>Dinosauria</taxon>
        <taxon>Saurischia</taxon>
        <taxon>Theropoda</taxon>
        <taxon>Coelurosauria</taxon>
        <taxon>Aves</taxon>
        <taxon>Neognathae</taxon>
        <taxon>Neoaves</taxon>
        <taxon>Charadriiformes</taxon>
        <taxon>Scolopacidae</taxon>
        <taxon>Limosa</taxon>
    </lineage>
</organism>
<proteinExistence type="predicted"/>
<name>A0A2I0U6J3_LIMLA</name>
<evidence type="ECO:0000313" key="3">
    <source>
        <dbReference type="Proteomes" id="UP000233556"/>
    </source>
</evidence>
<protein>
    <submittedName>
        <fullName evidence="2">Uncharacterized protein</fullName>
    </submittedName>
</protein>
<reference evidence="3" key="1">
    <citation type="submission" date="2017-11" db="EMBL/GenBank/DDBJ databases">
        <authorList>
            <person name="Lima N.C."/>
            <person name="Parody-Merino A.M."/>
            <person name="Battley P.F."/>
            <person name="Fidler A.E."/>
            <person name="Prosdocimi F."/>
        </authorList>
    </citation>
    <scope>NUCLEOTIDE SEQUENCE [LARGE SCALE GENOMIC DNA]</scope>
</reference>